<dbReference type="AlphaFoldDB" id="A0A9W4B9A1"/>
<keyword evidence="3" id="KW-1185">Reference proteome</keyword>
<protein>
    <recommendedName>
        <fullName evidence="4">PPE family protein</fullName>
    </recommendedName>
</protein>
<feature type="compositionally biased region" description="Gly residues" evidence="1">
    <location>
        <begin position="444"/>
        <end position="463"/>
    </location>
</feature>
<feature type="region of interest" description="Disordered" evidence="1">
    <location>
        <begin position="444"/>
        <end position="484"/>
    </location>
</feature>
<feature type="compositionally biased region" description="Low complexity" evidence="1">
    <location>
        <begin position="491"/>
        <end position="507"/>
    </location>
</feature>
<organism evidence="2 3">
    <name type="scientific">Mycobacterium gallinarum</name>
    <dbReference type="NCBI Taxonomy" id="39689"/>
    <lineage>
        <taxon>Bacteria</taxon>
        <taxon>Bacillati</taxon>
        <taxon>Actinomycetota</taxon>
        <taxon>Actinomycetes</taxon>
        <taxon>Mycobacteriales</taxon>
        <taxon>Mycobacteriaceae</taxon>
        <taxon>Mycobacterium</taxon>
    </lineage>
</organism>
<feature type="region of interest" description="Disordered" evidence="1">
    <location>
        <begin position="286"/>
        <end position="378"/>
    </location>
</feature>
<evidence type="ECO:0000256" key="1">
    <source>
        <dbReference type="SAM" id="MobiDB-lite"/>
    </source>
</evidence>
<evidence type="ECO:0008006" key="4">
    <source>
        <dbReference type="Google" id="ProtNLM"/>
    </source>
</evidence>
<name>A0A9W4B9A1_9MYCO</name>
<feature type="compositionally biased region" description="Polar residues" evidence="1">
    <location>
        <begin position="562"/>
        <end position="574"/>
    </location>
</feature>
<dbReference type="Proteomes" id="UP000465785">
    <property type="component" value="Plasmid pJCM6399"/>
</dbReference>
<dbReference type="KEGG" id="mgau:MGALJ_60720"/>
<gene>
    <name evidence="2" type="ORF">MGALJ_60720</name>
</gene>
<geneLocation type="plasmid" evidence="2 3">
    <name>pJCM6399</name>
</geneLocation>
<dbReference type="Gene3D" id="1.20.1260.20">
    <property type="entry name" value="PPE superfamily"/>
    <property type="match status" value="1"/>
</dbReference>
<feature type="compositionally biased region" description="Gly residues" evidence="1">
    <location>
        <begin position="521"/>
        <end position="530"/>
    </location>
</feature>
<reference evidence="2 3" key="1">
    <citation type="journal article" date="2019" name="Emerg. Microbes Infect.">
        <title>Comprehensive subspecies identification of 175 nontuberculous mycobacteria species based on 7547 genomic profiles.</title>
        <authorList>
            <person name="Matsumoto Y."/>
            <person name="Kinjo T."/>
            <person name="Motooka D."/>
            <person name="Nabeya D."/>
            <person name="Jung N."/>
            <person name="Uechi K."/>
            <person name="Horii T."/>
            <person name="Iida T."/>
            <person name="Fujita J."/>
            <person name="Nakamura S."/>
        </authorList>
    </citation>
    <scope>NUCLEOTIDE SEQUENCE [LARGE SCALE GENOMIC DNA]</scope>
    <source>
        <strain evidence="2 3">JCM 6399</strain>
        <plasmid evidence="2">pJCM6399</plasmid>
    </source>
</reference>
<evidence type="ECO:0000313" key="2">
    <source>
        <dbReference type="EMBL" id="BBY96403.1"/>
    </source>
</evidence>
<feature type="compositionally biased region" description="Low complexity" evidence="1">
    <location>
        <begin position="330"/>
        <end position="365"/>
    </location>
</feature>
<dbReference type="RefSeq" id="WP_163738790.1">
    <property type="nucleotide sequence ID" value="NZ_AP022602.1"/>
</dbReference>
<keyword evidence="2" id="KW-0614">Plasmid</keyword>
<sequence length="598" mass="58012">MPSSGGPRLDVSYGGMATVAATMTSAAGSLAALAAAPPVHAPLAADEVSTTAAARLSEHGGVLSSRALDGAAVLTAAAQAVAAVSTNMAEIDAANAASLVVGGGPAGPVGGAATPAAVKADAVAPETPIAPMAPRPGEATAGLIEAGSSSTGATFHSACCAYQSAFEACAVAARNAESAVAAGITGRTGPQLMASLNRFASWADQMASHSATVAQAAQDHGGRFDRVQQETPRTQQFTETRQSLTRAQMLMMQTGGLMGSDQFVRYGNHLQQLDTQATTTGVSYHLSELPQAPPPPPVVTDIVNDGASAPSEGAGQPGERKPGETEDQPGTGTSSDTGAATGDATAGRDPLADPLADPAADPLLAGAEGASPMGGDPMQQMLPMAAMVPSMLAGALGGAMGAVTSVPQQLMGAAQQVMQGAASSLQEKPDLGLDSALDDAGLSDFGGGLGSGGGGGGGGGGMEPAGLDTSLPPGGGALAAASAPTGAPVLPATSGAVSPPSSPVPAGAGMGGMGMIPPMMGGMGAGGGAGGDREKPPPDKTVVIPSIPNGEPVKGEVERRQTATVDNAATQAGPSDQAAPGRPRRRVTMPPDAEGDAK</sequence>
<evidence type="ECO:0000313" key="3">
    <source>
        <dbReference type="Proteomes" id="UP000465785"/>
    </source>
</evidence>
<proteinExistence type="predicted"/>
<dbReference type="InterPro" id="IPR038332">
    <property type="entry name" value="PPE_sf"/>
</dbReference>
<feature type="region of interest" description="Disordered" evidence="1">
    <location>
        <begin position="491"/>
        <end position="510"/>
    </location>
</feature>
<feature type="region of interest" description="Disordered" evidence="1">
    <location>
        <begin position="520"/>
        <end position="598"/>
    </location>
</feature>
<dbReference type="EMBL" id="AP022602">
    <property type="protein sequence ID" value="BBY96403.1"/>
    <property type="molecule type" value="Genomic_DNA"/>
</dbReference>
<accession>A0A9W4B9A1</accession>